<reference evidence="1 2" key="1">
    <citation type="submission" date="2016-10" db="EMBL/GenBank/DDBJ databases">
        <authorList>
            <person name="Varghese N."/>
            <person name="Submissions S."/>
        </authorList>
    </citation>
    <scope>NUCLEOTIDE SEQUENCE [LARGE SCALE GENOMIC DNA]</scope>
    <source>
        <strain evidence="1 2">DSM 22022</strain>
    </source>
</reference>
<gene>
    <name evidence="1" type="ORF">SAMN02910354_00071</name>
</gene>
<organism evidence="1 2">
    <name type="scientific">Basfia succiniciproducens</name>
    <dbReference type="NCBI Taxonomy" id="653940"/>
    <lineage>
        <taxon>Bacteria</taxon>
        <taxon>Pseudomonadati</taxon>
        <taxon>Pseudomonadota</taxon>
        <taxon>Gammaproteobacteria</taxon>
        <taxon>Pasteurellales</taxon>
        <taxon>Pasteurellaceae</taxon>
        <taxon>Basfia</taxon>
    </lineage>
</organism>
<sequence>MHKLIIIRGHSGSGKTTFALKKIAEFKRQYPVGHVFHIENDHYLIENDKYIWTEQRFRQARLQAQRTIYRAFRFCRKHNAPDCLIVISNVGVNKQEIQCFVHQAEKQNMQVEIYRLRHFYPNTHHVPEDTVMSMYRHLCANPIEGEIIID</sequence>
<dbReference type="RefSeq" id="WP_090653589.1">
    <property type="nucleotide sequence ID" value="NZ_CP015031.1"/>
</dbReference>
<proteinExistence type="predicted"/>
<dbReference type="SUPFAM" id="SSF52540">
    <property type="entry name" value="P-loop containing nucleoside triphosphate hydrolases"/>
    <property type="match status" value="1"/>
</dbReference>
<evidence type="ECO:0000313" key="2">
    <source>
        <dbReference type="Proteomes" id="UP000199588"/>
    </source>
</evidence>
<keyword evidence="2" id="KW-1185">Reference proteome</keyword>
<evidence type="ECO:0000313" key="1">
    <source>
        <dbReference type="EMBL" id="SCX74973.1"/>
    </source>
</evidence>
<dbReference type="Proteomes" id="UP000199588">
    <property type="component" value="Unassembled WGS sequence"/>
</dbReference>
<dbReference type="InterPro" id="IPR027417">
    <property type="entry name" value="P-loop_NTPase"/>
</dbReference>
<comment type="caution">
    <text evidence="1">The sequence shown here is derived from an EMBL/GenBank/DDBJ whole genome shotgun (WGS) entry which is preliminary data.</text>
</comment>
<protein>
    <submittedName>
        <fullName evidence="1">Uncharacterized protein</fullName>
    </submittedName>
</protein>
<accession>A0A1G5AAT1</accession>
<name>A0A1G5AAT1_9PAST</name>
<dbReference type="EMBL" id="FMUQ01000002">
    <property type="protein sequence ID" value="SCX74973.1"/>
    <property type="molecule type" value="Genomic_DNA"/>
</dbReference>
<dbReference type="Gene3D" id="3.40.50.300">
    <property type="entry name" value="P-loop containing nucleotide triphosphate hydrolases"/>
    <property type="match status" value="1"/>
</dbReference>